<dbReference type="SUPFAM" id="SSF100950">
    <property type="entry name" value="NagB/RpiA/CoA transferase-like"/>
    <property type="match status" value="1"/>
</dbReference>
<dbReference type="GO" id="GO:0016874">
    <property type="term" value="F:ligase activity"/>
    <property type="evidence" value="ECO:0007669"/>
    <property type="project" value="UniProtKB-KW"/>
</dbReference>
<reference evidence="1 2" key="1">
    <citation type="submission" date="2016-06" db="EMBL/GenBank/DDBJ databases">
        <authorList>
            <person name="Kjaerup R.B."/>
            <person name="Dalgaard T.S."/>
            <person name="Juul-Madsen H.R."/>
        </authorList>
    </citation>
    <scope>NUCLEOTIDE SEQUENCE [LARGE SCALE GENOMIC DNA]</scope>
    <source>
        <strain evidence="1 2">DSM 43818</strain>
    </source>
</reference>
<dbReference type="EMBL" id="FMHT01000003">
    <property type="protein sequence ID" value="SCL16226.1"/>
    <property type="molecule type" value="Genomic_DNA"/>
</dbReference>
<dbReference type="RefSeq" id="WP_091076817.1">
    <property type="nucleotide sequence ID" value="NZ_FMHT01000003.1"/>
</dbReference>
<dbReference type="STRING" id="145857.GA0070616_0965"/>
<dbReference type="InterPro" id="IPR002698">
    <property type="entry name" value="FTHF_cligase"/>
</dbReference>
<dbReference type="GO" id="GO:0005737">
    <property type="term" value="C:cytoplasm"/>
    <property type="evidence" value="ECO:0007669"/>
    <property type="project" value="TreeGrafter"/>
</dbReference>
<dbReference type="InterPro" id="IPR024185">
    <property type="entry name" value="FTHF_cligase-like_sf"/>
</dbReference>
<proteinExistence type="predicted"/>
<dbReference type="Pfam" id="PF01812">
    <property type="entry name" value="5-FTHF_cyc-lig"/>
    <property type="match status" value="1"/>
</dbReference>
<keyword evidence="2" id="KW-1185">Reference proteome</keyword>
<name>A0A1C6RGL4_9ACTN</name>
<gene>
    <name evidence="1" type="ORF">GA0070616_0965</name>
</gene>
<dbReference type="Gene3D" id="3.40.50.10420">
    <property type="entry name" value="NagB/RpiA/CoA transferase-like"/>
    <property type="match status" value="1"/>
</dbReference>
<dbReference type="PANTHER" id="PTHR13017">
    <property type="entry name" value="5-FORMYLTETRAHYDROFOLATE CYCLO-LIGASE-RELATED"/>
    <property type="match status" value="1"/>
</dbReference>
<organism evidence="1 2">
    <name type="scientific">Micromonospora nigra</name>
    <dbReference type="NCBI Taxonomy" id="145857"/>
    <lineage>
        <taxon>Bacteria</taxon>
        <taxon>Bacillati</taxon>
        <taxon>Actinomycetota</taxon>
        <taxon>Actinomycetes</taxon>
        <taxon>Micromonosporales</taxon>
        <taxon>Micromonosporaceae</taxon>
        <taxon>Micromonospora</taxon>
    </lineage>
</organism>
<dbReference type="PANTHER" id="PTHR13017:SF0">
    <property type="entry name" value="METHENYLTETRAHYDROFOLATE SYNTHASE DOMAIN-CONTAINING PROTEIN"/>
    <property type="match status" value="1"/>
</dbReference>
<dbReference type="InterPro" id="IPR037171">
    <property type="entry name" value="NagB/RpiA_transferase-like"/>
</dbReference>
<keyword evidence="1" id="KW-0436">Ligase</keyword>
<dbReference type="Proteomes" id="UP000199699">
    <property type="component" value="Unassembled WGS sequence"/>
</dbReference>
<sequence>MDIDKAKQAVREAVWSRLEQANQALPPGAHGRIPNFVGAELAAERLADHPAWRNAKVIKSNPDKAQLPVRLRALDEGKLLYMAVPKIADIHPFYLLDPATLNAAPQEIATGSGAAGRAPKLDISEMRPVDLVVCGSVAVNSDGVRVGKGAGYSDIELALLTEAGLVSPSTVLATSVHSLQVVAGPLPEAEHDFRVNLIITPDEVIECPPHEQPTGIYWNSLHPRKVAEIPALVEHPSNYYN</sequence>
<dbReference type="OrthoDB" id="3242798at2"/>
<dbReference type="AlphaFoldDB" id="A0A1C6RGL4"/>
<evidence type="ECO:0000313" key="1">
    <source>
        <dbReference type="EMBL" id="SCL16226.1"/>
    </source>
</evidence>
<protein>
    <submittedName>
        <fullName evidence="1">5-formyltetrahydrofolate cyclo-ligase</fullName>
    </submittedName>
</protein>
<accession>A0A1C6RGL4</accession>
<evidence type="ECO:0000313" key="2">
    <source>
        <dbReference type="Proteomes" id="UP000199699"/>
    </source>
</evidence>